<dbReference type="Pfam" id="PF01263">
    <property type="entry name" value="Aldose_epim"/>
    <property type="match status" value="1"/>
</dbReference>
<dbReference type="PANTHER" id="PTHR10091">
    <property type="entry name" value="ALDOSE-1-EPIMERASE"/>
    <property type="match status" value="1"/>
</dbReference>
<proteinExistence type="predicted"/>
<dbReference type="SUPFAM" id="SSF74650">
    <property type="entry name" value="Galactose mutarotase-like"/>
    <property type="match status" value="1"/>
</dbReference>
<dbReference type="InterPro" id="IPR011013">
    <property type="entry name" value="Gal_mutarotase_sf_dom"/>
</dbReference>
<dbReference type="CDD" id="cd01081">
    <property type="entry name" value="Aldose_epim"/>
    <property type="match status" value="1"/>
</dbReference>
<dbReference type="EMBL" id="FWYF01000003">
    <property type="protein sequence ID" value="SMD37097.1"/>
    <property type="molecule type" value="Genomic_DNA"/>
</dbReference>
<comment type="subunit">
    <text evidence="2">Monomer.</text>
</comment>
<dbReference type="AlphaFoldDB" id="A0A1W2GKC7"/>
<dbReference type="Proteomes" id="UP000192472">
    <property type="component" value="Unassembled WGS sequence"/>
</dbReference>
<keyword evidence="5" id="KW-1185">Reference proteome</keyword>
<organism evidence="4 5">
    <name type="scientific">Reichenbachiella faecimaris</name>
    <dbReference type="NCBI Taxonomy" id="692418"/>
    <lineage>
        <taxon>Bacteria</taxon>
        <taxon>Pseudomonadati</taxon>
        <taxon>Bacteroidota</taxon>
        <taxon>Cytophagia</taxon>
        <taxon>Cytophagales</taxon>
        <taxon>Reichenbachiellaceae</taxon>
        <taxon>Reichenbachiella</taxon>
    </lineage>
</organism>
<dbReference type="InterPro" id="IPR014718">
    <property type="entry name" value="GH-type_carb-bd"/>
</dbReference>
<dbReference type="GO" id="GO:0030246">
    <property type="term" value="F:carbohydrate binding"/>
    <property type="evidence" value="ECO:0007669"/>
    <property type="project" value="InterPro"/>
</dbReference>
<keyword evidence="3" id="KW-0106">Calcium</keyword>
<dbReference type="PANTHER" id="PTHR10091:SF0">
    <property type="entry name" value="GALACTOSE MUTAROTASE"/>
    <property type="match status" value="1"/>
</dbReference>
<comment type="cofactor">
    <cofactor evidence="1">
        <name>Ca(2+)</name>
        <dbReference type="ChEBI" id="CHEBI:29108"/>
    </cofactor>
</comment>
<evidence type="ECO:0000256" key="1">
    <source>
        <dbReference type="ARBA" id="ARBA00001913"/>
    </source>
</evidence>
<evidence type="ECO:0000313" key="5">
    <source>
        <dbReference type="Proteomes" id="UP000192472"/>
    </source>
</evidence>
<evidence type="ECO:0000313" key="4">
    <source>
        <dbReference type="EMBL" id="SMD37097.1"/>
    </source>
</evidence>
<sequence>MINGLTEEYLEVLPDFGAGLNDLVVKNEKDQLISVIDGYRSEAEIINDHDTAFKGSKLSPFPNRIPDGVYEFNGKRYQLPINEVGANNNLHALLHNQPFGILDQEETDTRAVLKLGYDYKGKDQGYPFDYSLKLTYTFSTEGISINTQIENLSDTSIPMGDGWHPYFKFEDLNKVHMQMGSAYRLSSNFGNKLNGQHGFEQSRAIDQDTLDDCFRVNGEENFSILLEDRNNRIALKIWQESAKNEYKYFQIYTPPSRRSIAIEPVTCPPNAFNTEEGLIKLEPKQVVSMTFGIKYKLLNN</sequence>
<evidence type="ECO:0000256" key="3">
    <source>
        <dbReference type="ARBA" id="ARBA00022837"/>
    </source>
</evidence>
<dbReference type="GO" id="GO:0004034">
    <property type="term" value="F:aldose 1-epimerase activity"/>
    <property type="evidence" value="ECO:0007669"/>
    <property type="project" value="TreeGrafter"/>
</dbReference>
<name>A0A1W2GKC7_REIFA</name>
<dbReference type="GO" id="GO:0006006">
    <property type="term" value="P:glucose metabolic process"/>
    <property type="evidence" value="ECO:0007669"/>
    <property type="project" value="TreeGrafter"/>
</dbReference>
<reference evidence="4 5" key="1">
    <citation type="submission" date="2017-04" db="EMBL/GenBank/DDBJ databases">
        <authorList>
            <person name="Afonso C.L."/>
            <person name="Miller P.J."/>
            <person name="Scott M.A."/>
            <person name="Spackman E."/>
            <person name="Goraichik I."/>
            <person name="Dimitrov K.M."/>
            <person name="Suarez D.L."/>
            <person name="Swayne D.E."/>
        </authorList>
    </citation>
    <scope>NUCLEOTIDE SEQUENCE [LARGE SCALE GENOMIC DNA]</scope>
    <source>
        <strain evidence="4 5">DSM 26133</strain>
    </source>
</reference>
<accession>A0A1W2GKC7</accession>
<protein>
    <submittedName>
        <fullName evidence="4">Aldose 1-epimerase</fullName>
    </submittedName>
</protein>
<dbReference type="GO" id="GO:0033499">
    <property type="term" value="P:galactose catabolic process via UDP-galactose, Leloir pathway"/>
    <property type="evidence" value="ECO:0007669"/>
    <property type="project" value="TreeGrafter"/>
</dbReference>
<dbReference type="Gene3D" id="2.70.98.10">
    <property type="match status" value="1"/>
</dbReference>
<evidence type="ECO:0000256" key="2">
    <source>
        <dbReference type="ARBA" id="ARBA00011245"/>
    </source>
</evidence>
<dbReference type="STRING" id="692418.SAMN04488029_3237"/>
<dbReference type="InterPro" id="IPR008183">
    <property type="entry name" value="Aldose_1/G6P_1-epimerase"/>
</dbReference>
<gene>
    <name evidence="4" type="ORF">SAMN04488029_3237</name>
</gene>